<evidence type="ECO:0000256" key="3">
    <source>
        <dbReference type="ARBA" id="ARBA00023125"/>
    </source>
</evidence>
<feature type="domain" description="Type I restriction modification DNA specificity" evidence="6">
    <location>
        <begin position="30"/>
        <end position="200"/>
    </location>
</feature>
<dbReference type="EMBL" id="JADBEL010000009">
    <property type="protein sequence ID" value="MBE1554844.1"/>
    <property type="molecule type" value="Genomic_DNA"/>
</dbReference>
<evidence type="ECO:0000256" key="5">
    <source>
        <dbReference type="SAM" id="Coils"/>
    </source>
</evidence>
<dbReference type="CDD" id="cd17284">
    <property type="entry name" value="RMtype1_S_Cbo7060ORF11580P_TRD2-CR2_like"/>
    <property type="match status" value="1"/>
</dbReference>
<evidence type="ECO:0000313" key="8">
    <source>
        <dbReference type="Proteomes" id="UP000658225"/>
    </source>
</evidence>
<dbReference type="InterPro" id="IPR044946">
    <property type="entry name" value="Restrct_endonuc_typeI_TRD_sf"/>
</dbReference>
<dbReference type="PANTHER" id="PTHR43140:SF1">
    <property type="entry name" value="TYPE I RESTRICTION ENZYME ECOKI SPECIFICITY SUBUNIT"/>
    <property type="match status" value="1"/>
</dbReference>
<feature type="coiled-coil region" evidence="5">
    <location>
        <begin position="174"/>
        <end position="204"/>
    </location>
</feature>
<proteinExistence type="inferred from homology"/>
<dbReference type="InterPro" id="IPR000055">
    <property type="entry name" value="Restrct_endonuc_typeI_TRD"/>
</dbReference>
<feature type="domain" description="Type I restriction modification DNA specificity" evidence="6">
    <location>
        <begin position="278"/>
        <end position="438"/>
    </location>
</feature>
<keyword evidence="7" id="KW-0378">Hydrolase</keyword>
<dbReference type="Gene3D" id="3.90.220.20">
    <property type="entry name" value="DNA methylase specificity domains"/>
    <property type="match status" value="2"/>
</dbReference>
<dbReference type="CDD" id="cd17285">
    <property type="entry name" value="RMtype1_S_Csp16704I_TRD2-CR2_like"/>
    <property type="match status" value="1"/>
</dbReference>
<keyword evidence="2" id="KW-0680">Restriction system</keyword>
<evidence type="ECO:0000259" key="6">
    <source>
        <dbReference type="Pfam" id="PF01420"/>
    </source>
</evidence>
<dbReference type="Pfam" id="PF01420">
    <property type="entry name" value="Methylase_S"/>
    <property type="match status" value="2"/>
</dbReference>
<sequence>MSKKKQQTLEELLEEALVPEEEWPYEVPGNWIWVTSDSVLKFIGGGTPSKSVPGYWRGNIPWATVKDIKLRFLNQTIDFITEEGFNNSSASIAEPNDLLLITRISPGKCTITNIRTSINQDLKIVRPKVEILPYFLWLYFSNNKPLIESMSTGTTVKGIQVEKLKKLPFSLPPVEEQKRIIDRVERLLSKIDEAKQLIEAAKETFELRQAAILDKAFRGELTENWRKSQKNKSVLKELQSVKERRDDEEDNLKKKKNWKSSLFNYSIERDVKIDEELPSNWVVAPVGLLCECIVPGRDKPKSFTGDIPWVKIPDVKTDLIVSSLTGEGLTGEEIQEVNAKIIPANSVIMSCIGRFGISAVVGKPIVINQQLHAFLESEVILPEYLMYHIRILTNYMNSIATSTTISYLNKSNANSLPINLAPIPEQRVIVEKIDDLLGKENQAAEFLVKTTNHLDDLKQSILSKAFKGELGTNDPADEHAIELLKEILQEKLK</sequence>
<name>A0A927MNT5_9BACL</name>
<reference evidence="7" key="1">
    <citation type="submission" date="2020-10" db="EMBL/GenBank/DDBJ databases">
        <title>Genomic Encyclopedia of Type Strains, Phase IV (KMG-IV): sequencing the most valuable type-strain genomes for metagenomic binning, comparative biology and taxonomic classification.</title>
        <authorList>
            <person name="Goeker M."/>
        </authorList>
    </citation>
    <scope>NUCLEOTIDE SEQUENCE</scope>
    <source>
        <strain evidence="7">DSM 13886</strain>
    </source>
</reference>
<comment type="similarity">
    <text evidence="1">Belongs to the type-I restriction system S methylase family.</text>
</comment>
<keyword evidence="3" id="KW-0238">DNA-binding</keyword>
<accession>A0A927MNT5</accession>
<protein>
    <submittedName>
        <fullName evidence="7">Type I restriction enzyme S subunit</fullName>
        <ecNumber evidence="7">3.1.21.3</ecNumber>
    </submittedName>
</protein>
<dbReference type="GO" id="GO:0009307">
    <property type="term" value="P:DNA restriction-modification system"/>
    <property type="evidence" value="ECO:0007669"/>
    <property type="project" value="UniProtKB-KW"/>
</dbReference>
<keyword evidence="8" id="KW-1185">Reference proteome</keyword>
<organism evidence="7 8">
    <name type="scientific">Sporosarcina limicola</name>
    <dbReference type="NCBI Taxonomy" id="34101"/>
    <lineage>
        <taxon>Bacteria</taxon>
        <taxon>Bacillati</taxon>
        <taxon>Bacillota</taxon>
        <taxon>Bacilli</taxon>
        <taxon>Bacillales</taxon>
        <taxon>Caryophanaceae</taxon>
        <taxon>Sporosarcina</taxon>
    </lineage>
</organism>
<keyword evidence="5" id="KW-0175">Coiled coil</keyword>
<comment type="caution">
    <text evidence="7">The sequence shown here is derived from an EMBL/GenBank/DDBJ whole genome shotgun (WGS) entry which is preliminary data.</text>
</comment>
<dbReference type="SUPFAM" id="SSF116734">
    <property type="entry name" value="DNA methylase specificity domain"/>
    <property type="match status" value="2"/>
</dbReference>
<comment type="subunit">
    <text evidence="4">The methyltransferase is composed of M and S polypeptides.</text>
</comment>
<evidence type="ECO:0000256" key="4">
    <source>
        <dbReference type="ARBA" id="ARBA00038652"/>
    </source>
</evidence>
<evidence type="ECO:0000256" key="1">
    <source>
        <dbReference type="ARBA" id="ARBA00010923"/>
    </source>
</evidence>
<dbReference type="GO" id="GO:0003677">
    <property type="term" value="F:DNA binding"/>
    <property type="evidence" value="ECO:0007669"/>
    <property type="project" value="UniProtKB-KW"/>
</dbReference>
<dbReference type="PANTHER" id="PTHR43140">
    <property type="entry name" value="TYPE-1 RESTRICTION ENZYME ECOKI SPECIFICITY PROTEIN"/>
    <property type="match status" value="1"/>
</dbReference>
<dbReference type="InterPro" id="IPR051212">
    <property type="entry name" value="Type-I_RE_S_subunit"/>
</dbReference>
<dbReference type="Proteomes" id="UP000658225">
    <property type="component" value="Unassembled WGS sequence"/>
</dbReference>
<dbReference type="AlphaFoldDB" id="A0A927MNT5"/>
<evidence type="ECO:0000256" key="2">
    <source>
        <dbReference type="ARBA" id="ARBA00022747"/>
    </source>
</evidence>
<dbReference type="RefSeq" id="WP_192598601.1">
    <property type="nucleotide sequence ID" value="NZ_JADBEL010000009.1"/>
</dbReference>
<gene>
    <name evidence="7" type="ORF">H4683_001922</name>
</gene>
<dbReference type="GO" id="GO:0009035">
    <property type="term" value="F:type I site-specific deoxyribonuclease activity"/>
    <property type="evidence" value="ECO:0007669"/>
    <property type="project" value="UniProtKB-EC"/>
</dbReference>
<evidence type="ECO:0000313" key="7">
    <source>
        <dbReference type="EMBL" id="MBE1554844.1"/>
    </source>
</evidence>
<dbReference type="EC" id="3.1.21.3" evidence="7"/>